<evidence type="ECO:0000313" key="2">
    <source>
        <dbReference type="EMBL" id="MBM3331251.1"/>
    </source>
</evidence>
<accession>A0A937XGK6</accession>
<dbReference type="SUPFAM" id="SSF52200">
    <property type="entry name" value="Toll/Interleukin receptor TIR domain"/>
    <property type="match status" value="1"/>
</dbReference>
<feature type="domain" description="TIR" evidence="1">
    <location>
        <begin position="76"/>
        <end position="210"/>
    </location>
</feature>
<dbReference type="GO" id="GO:0007165">
    <property type="term" value="P:signal transduction"/>
    <property type="evidence" value="ECO:0007669"/>
    <property type="project" value="InterPro"/>
</dbReference>
<dbReference type="EMBL" id="VGIR01000023">
    <property type="protein sequence ID" value="MBM3331251.1"/>
    <property type="molecule type" value="Genomic_DNA"/>
</dbReference>
<gene>
    <name evidence="2" type="ORF">FJY68_05275</name>
</gene>
<dbReference type="Gene3D" id="3.40.50.10140">
    <property type="entry name" value="Toll/interleukin-1 receptor homology (TIR) domain"/>
    <property type="match status" value="1"/>
</dbReference>
<reference evidence="2" key="1">
    <citation type="submission" date="2019-03" db="EMBL/GenBank/DDBJ databases">
        <title>Lake Tanganyika Metagenome-Assembled Genomes (MAGs).</title>
        <authorList>
            <person name="Tran P."/>
        </authorList>
    </citation>
    <scope>NUCLEOTIDE SEQUENCE</scope>
    <source>
        <strain evidence="2">K_DeepCast_150m_m2_040</strain>
    </source>
</reference>
<protein>
    <submittedName>
        <fullName evidence="2">Toll/interleukin-1 receptor domain-containing protein</fullName>
    </submittedName>
</protein>
<keyword evidence="2" id="KW-0675">Receptor</keyword>
<organism evidence="2 3">
    <name type="scientific">candidate division WOR-3 bacterium</name>
    <dbReference type="NCBI Taxonomy" id="2052148"/>
    <lineage>
        <taxon>Bacteria</taxon>
        <taxon>Bacteria division WOR-3</taxon>
    </lineage>
</organism>
<dbReference type="Pfam" id="PF13676">
    <property type="entry name" value="TIR_2"/>
    <property type="match status" value="1"/>
</dbReference>
<dbReference type="AlphaFoldDB" id="A0A937XGK6"/>
<evidence type="ECO:0000313" key="3">
    <source>
        <dbReference type="Proteomes" id="UP000779900"/>
    </source>
</evidence>
<dbReference type="InterPro" id="IPR035897">
    <property type="entry name" value="Toll_tir_struct_dom_sf"/>
</dbReference>
<comment type="caution">
    <text evidence="2">The sequence shown here is derived from an EMBL/GenBank/DDBJ whole genome shotgun (WGS) entry which is preliminary data.</text>
</comment>
<name>A0A937XGK6_UNCW3</name>
<dbReference type="Proteomes" id="UP000779900">
    <property type="component" value="Unassembled WGS sequence"/>
</dbReference>
<evidence type="ECO:0000259" key="1">
    <source>
        <dbReference type="PROSITE" id="PS50104"/>
    </source>
</evidence>
<dbReference type="PROSITE" id="PS50104">
    <property type="entry name" value="TIR"/>
    <property type="match status" value="1"/>
</dbReference>
<proteinExistence type="predicted"/>
<sequence>MLATSARPLDIAARSVTISVNEAARGQCRSADGALRGRGHWLAGPGPNRPHAADWRPSGEVELRSRTPNLTKSEGYQPHVVIPYNYADHEFASKLTAALRHDRITPWIDDVDMSAGVLLVSRITQAVRPVDCIVPVISTVSVGSGWVTHDLGVIMTRSFCGRRVRVLPARIDDCALPDLLASRPYFDFHRNGWSVAYDDLLVAVHQRTAPNVAPVAPASFRLPRPARLT</sequence>
<dbReference type="InterPro" id="IPR000157">
    <property type="entry name" value="TIR_dom"/>
</dbReference>